<dbReference type="InterPro" id="IPR046624">
    <property type="entry name" value="CSS2_C"/>
</dbReference>
<keyword evidence="5" id="KW-1185">Reference proteome</keyword>
<proteinExistence type="predicted"/>
<dbReference type="Pfam" id="PF20521">
    <property type="entry name" value="DUF6736"/>
    <property type="match status" value="1"/>
</dbReference>
<accession>A0AAD6D781</accession>
<gene>
    <name evidence="4" type="ORF">N7494_001112</name>
</gene>
<keyword evidence="2" id="KW-0732">Signal</keyword>
<keyword evidence="1" id="KW-0472">Membrane</keyword>
<dbReference type="Proteomes" id="UP001220324">
    <property type="component" value="Unassembled WGS sequence"/>
</dbReference>
<feature type="transmembrane region" description="Helical" evidence="1">
    <location>
        <begin position="63"/>
        <end position="81"/>
    </location>
</feature>
<evidence type="ECO:0000256" key="2">
    <source>
        <dbReference type="SAM" id="SignalP"/>
    </source>
</evidence>
<evidence type="ECO:0000313" key="4">
    <source>
        <dbReference type="EMBL" id="KAJ5557197.1"/>
    </source>
</evidence>
<sequence length="177" mass="18689">MRASTIGRLLVCVSIGAGLALSSAIPVDLKKERSVALTDSTDAAETAITWKVVRGGLKVTRDVIVVAAGATSAIAAVVVWVQSDSSKNSCTPISGSGQSDNGQQKYNFKYWVTTTGKNCDTTAQTKTVSAAIDDAWDDVHKRNYDYACLDFSHGGTWHGHLAMATVDSGVDVNTMCN</sequence>
<organism evidence="4 5">
    <name type="scientific">Penicillium frequentans</name>
    <dbReference type="NCBI Taxonomy" id="3151616"/>
    <lineage>
        <taxon>Eukaryota</taxon>
        <taxon>Fungi</taxon>
        <taxon>Dikarya</taxon>
        <taxon>Ascomycota</taxon>
        <taxon>Pezizomycotina</taxon>
        <taxon>Eurotiomycetes</taxon>
        <taxon>Eurotiomycetidae</taxon>
        <taxon>Eurotiales</taxon>
        <taxon>Aspergillaceae</taxon>
        <taxon>Penicillium</taxon>
    </lineage>
</organism>
<evidence type="ECO:0000256" key="1">
    <source>
        <dbReference type="SAM" id="Phobius"/>
    </source>
</evidence>
<evidence type="ECO:0000313" key="5">
    <source>
        <dbReference type="Proteomes" id="UP001220324"/>
    </source>
</evidence>
<dbReference type="AlphaFoldDB" id="A0AAD6D781"/>
<feature type="signal peptide" evidence="2">
    <location>
        <begin position="1"/>
        <end position="24"/>
    </location>
</feature>
<comment type="caution">
    <text evidence="4">The sequence shown here is derived from an EMBL/GenBank/DDBJ whole genome shotgun (WGS) entry which is preliminary data.</text>
</comment>
<dbReference type="EMBL" id="JAQIZZ010000001">
    <property type="protein sequence ID" value="KAJ5557197.1"/>
    <property type="molecule type" value="Genomic_DNA"/>
</dbReference>
<feature type="chain" id="PRO_5042150715" description="Secreted protein CSS2 C-terminal domain-containing protein" evidence="2">
    <location>
        <begin position="25"/>
        <end position="177"/>
    </location>
</feature>
<keyword evidence="1" id="KW-1133">Transmembrane helix</keyword>
<feature type="domain" description="Secreted protein CSS2 C-terminal" evidence="3">
    <location>
        <begin position="57"/>
        <end position="167"/>
    </location>
</feature>
<keyword evidence="1" id="KW-0812">Transmembrane</keyword>
<reference evidence="4 5" key="1">
    <citation type="journal article" date="2023" name="IMA Fungus">
        <title>Comparative genomic study of the Penicillium genus elucidates a diverse pangenome and 15 lateral gene transfer events.</title>
        <authorList>
            <person name="Petersen C."/>
            <person name="Sorensen T."/>
            <person name="Nielsen M.R."/>
            <person name="Sondergaard T.E."/>
            <person name="Sorensen J.L."/>
            <person name="Fitzpatrick D.A."/>
            <person name="Frisvad J.C."/>
            <person name="Nielsen K.L."/>
        </authorList>
    </citation>
    <scope>NUCLEOTIDE SEQUENCE [LARGE SCALE GENOMIC DNA]</scope>
    <source>
        <strain evidence="4 5">IBT 35679</strain>
    </source>
</reference>
<name>A0AAD6D781_9EURO</name>
<evidence type="ECO:0000259" key="3">
    <source>
        <dbReference type="Pfam" id="PF20521"/>
    </source>
</evidence>
<protein>
    <recommendedName>
        <fullName evidence="3">Secreted protein CSS2 C-terminal domain-containing protein</fullName>
    </recommendedName>
</protein>